<feature type="region of interest" description="Disordered" evidence="3">
    <location>
        <begin position="347"/>
        <end position="367"/>
    </location>
</feature>
<dbReference type="Proteomes" id="UP000322000">
    <property type="component" value="Chromosome 9"/>
</dbReference>
<dbReference type="InParanoid" id="A0A7E5VWV4"/>
<evidence type="ECO:0000259" key="5">
    <source>
        <dbReference type="PROSITE" id="PS01180"/>
    </source>
</evidence>
<evidence type="ECO:0000313" key="7">
    <source>
        <dbReference type="RefSeq" id="XP_026732820.1"/>
    </source>
</evidence>
<dbReference type="GeneID" id="113497462"/>
<feature type="chain" id="PRO_5028983302" evidence="4">
    <location>
        <begin position="28"/>
        <end position="509"/>
    </location>
</feature>
<name>A0A7E5VWV4_TRINI</name>
<proteinExistence type="predicted"/>
<dbReference type="Pfam" id="PF26080">
    <property type="entry name" value="CUB_animal"/>
    <property type="match status" value="1"/>
</dbReference>
<accession>A0A7E5VWV4</accession>
<protein>
    <submittedName>
        <fullName evidence="7">Uncharacterized protein LOC113497462 isoform X1</fullName>
    </submittedName>
</protein>
<dbReference type="InterPro" id="IPR058698">
    <property type="entry name" value="CUB_metazoa"/>
</dbReference>
<comment type="caution">
    <text evidence="2">Lacks conserved residue(s) required for the propagation of feature annotation.</text>
</comment>
<feature type="domain" description="CUB" evidence="5">
    <location>
        <begin position="128"/>
        <end position="220"/>
    </location>
</feature>
<evidence type="ECO:0000256" key="4">
    <source>
        <dbReference type="SAM" id="SignalP"/>
    </source>
</evidence>
<evidence type="ECO:0000256" key="1">
    <source>
        <dbReference type="ARBA" id="ARBA00023157"/>
    </source>
</evidence>
<evidence type="ECO:0000256" key="3">
    <source>
        <dbReference type="SAM" id="MobiDB-lite"/>
    </source>
</evidence>
<dbReference type="AlphaFoldDB" id="A0A7E5VWV4"/>
<keyword evidence="1 2" id="KW-1015">Disulfide bond</keyword>
<dbReference type="PANTHER" id="PTHR33236">
    <property type="entry name" value="INTRAFLAGELLAR TRANSPORT PROTEIN 122 FAMILY PROTEIN-RELATED"/>
    <property type="match status" value="1"/>
</dbReference>
<organism evidence="6 7">
    <name type="scientific">Trichoplusia ni</name>
    <name type="common">Cabbage looper</name>
    <dbReference type="NCBI Taxonomy" id="7111"/>
    <lineage>
        <taxon>Eukaryota</taxon>
        <taxon>Metazoa</taxon>
        <taxon>Ecdysozoa</taxon>
        <taxon>Arthropoda</taxon>
        <taxon>Hexapoda</taxon>
        <taxon>Insecta</taxon>
        <taxon>Pterygota</taxon>
        <taxon>Neoptera</taxon>
        <taxon>Endopterygota</taxon>
        <taxon>Lepidoptera</taxon>
        <taxon>Glossata</taxon>
        <taxon>Ditrysia</taxon>
        <taxon>Noctuoidea</taxon>
        <taxon>Noctuidae</taxon>
        <taxon>Plusiinae</taxon>
        <taxon>Trichoplusia</taxon>
    </lineage>
</organism>
<dbReference type="InterPro" id="IPR000859">
    <property type="entry name" value="CUB_dom"/>
</dbReference>
<feature type="disulfide bond" evidence="2">
    <location>
        <begin position="187"/>
        <end position="204"/>
    </location>
</feature>
<evidence type="ECO:0000256" key="2">
    <source>
        <dbReference type="PROSITE-ProRule" id="PRU00059"/>
    </source>
</evidence>
<keyword evidence="4" id="KW-0732">Signal</keyword>
<evidence type="ECO:0000313" key="6">
    <source>
        <dbReference type="Proteomes" id="UP000322000"/>
    </source>
</evidence>
<dbReference type="PANTHER" id="PTHR33236:SF4">
    <property type="entry name" value="CUB DOMAIN-CONTAINING PROTEIN"/>
    <property type="match status" value="1"/>
</dbReference>
<reference evidence="7" key="1">
    <citation type="submission" date="2025-08" db="UniProtKB">
        <authorList>
            <consortium name="RefSeq"/>
        </authorList>
    </citation>
    <scope>IDENTIFICATION</scope>
</reference>
<keyword evidence="6" id="KW-1185">Reference proteome</keyword>
<sequence length="509" mass="57191">MCSQSDCYKVIFTVILVLVISVDCMSAATKFRRNNRVHDVWNVREEGKNTTLKKQGRGFLFGGGLFALGKVLNFFPVGGERECQPTEGYNIAKAGICLNQYDCRQRDGRATGDCAQGLGVCCVFEVSCGGSVQNNLTYFMSPGFPELWSGEQDCNITIEKTHAGIMQLRIDFLHFTIGQPNRMTGDCDEDAMILRDGESQFTLCGQNHGQHVYYTLSTASEKREAGDLPGTRTINLSMRMRGGDMPRIWLMRLAQMPLANTSPHGCLQYYNTDNGTIKTFNFATNGRHLASQDYKACIRRNSGFCSIRYAPCDHRSFRIGPSSGTPAVIDPVDVQQDEMMPVETQPLEDEMEGSGNEPDVDQREPPQPSLFSRIWTYISSWMWGQARGRSSSRWSPYVQHYAEDDRFRYFGYGNYGIGLTGYGRQRCQDRVTIPCENDYFISSSYFGGVCDPHHCGNTFCPNRRPDECHVETSITPFAVSVHFGPPTPKRSPEENIGMCLRYTQIPCDA</sequence>
<dbReference type="InterPro" id="IPR035914">
    <property type="entry name" value="Sperma_CUB_dom_sf"/>
</dbReference>
<dbReference type="KEGG" id="tnl:113497462"/>
<gene>
    <name evidence="7" type="primary">LOC113497462</name>
</gene>
<dbReference type="PROSITE" id="PS01180">
    <property type="entry name" value="CUB"/>
    <property type="match status" value="1"/>
</dbReference>
<dbReference type="OrthoDB" id="6344756at2759"/>
<feature type="signal peptide" evidence="4">
    <location>
        <begin position="1"/>
        <end position="27"/>
    </location>
</feature>
<dbReference type="Gene3D" id="2.60.120.290">
    <property type="entry name" value="Spermadhesin, CUB domain"/>
    <property type="match status" value="1"/>
</dbReference>
<dbReference type="RefSeq" id="XP_026732820.1">
    <property type="nucleotide sequence ID" value="XM_026877019.1"/>
</dbReference>
<dbReference type="SUPFAM" id="SSF49854">
    <property type="entry name" value="Spermadhesin, CUB domain"/>
    <property type="match status" value="1"/>
</dbReference>
<dbReference type="Pfam" id="PF00431">
    <property type="entry name" value="CUB"/>
    <property type="match status" value="1"/>
</dbReference>